<evidence type="ECO:0000256" key="1">
    <source>
        <dbReference type="SAM" id="MobiDB-lite"/>
    </source>
</evidence>
<accession>A0A939K413</accession>
<reference evidence="3" key="1">
    <citation type="submission" date="2021-03" db="EMBL/GenBank/DDBJ databases">
        <title>Fibrella sp. HMF5335 genome sequencing and assembly.</title>
        <authorList>
            <person name="Kang H."/>
            <person name="Kim H."/>
            <person name="Bae S."/>
            <person name="Joh K."/>
        </authorList>
    </citation>
    <scope>NUCLEOTIDE SEQUENCE</scope>
    <source>
        <strain evidence="3">HMF5335</strain>
    </source>
</reference>
<dbReference type="RefSeq" id="WP_207362491.1">
    <property type="nucleotide sequence ID" value="NZ_JAFMYV010000001.1"/>
</dbReference>
<dbReference type="Proteomes" id="UP000664034">
    <property type="component" value="Unassembled WGS sequence"/>
</dbReference>
<gene>
    <name evidence="3" type="ORF">J2I47_00005</name>
</gene>
<evidence type="ECO:0000256" key="2">
    <source>
        <dbReference type="SAM" id="SignalP"/>
    </source>
</evidence>
<feature type="signal peptide" evidence="2">
    <location>
        <begin position="1"/>
        <end position="20"/>
    </location>
</feature>
<feature type="non-terminal residue" evidence="3">
    <location>
        <position position="244"/>
    </location>
</feature>
<proteinExistence type="predicted"/>
<comment type="caution">
    <text evidence="3">The sequence shown here is derived from an EMBL/GenBank/DDBJ whole genome shotgun (WGS) entry which is preliminary data.</text>
</comment>
<organism evidence="3 4">
    <name type="scientific">Fibrella rubiginis</name>
    <dbReference type="NCBI Taxonomy" id="2817060"/>
    <lineage>
        <taxon>Bacteria</taxon>
        <taxon>Pseudomonadati</taxon>
        <taxon>Bacteroidota</taxon>
        <taxon>Cytophagia</taxon>
        <taxon>Cytophagales</taxon>
        <taxon>Spirosomataceae</taxon>
        <taxon>Fibrella</taxon>
    </lineage>
</organism>
<dbReference type="EMBL" id="JAFMYV010000001">
    <property type="protein sequence ID" value="MBO0934915.1"/>
    <property type="molecule type" value="Genomic_DNA"/>
</dbReference>
<evidence type="ECO:0000313" key="4">
    <source>
        <dbReference type="Proteomes" id="UP000664034"/>
    </source>
</evidence>
<dbReference type="AlphaFoldDB" id="A0A939K413"/>
<evidence type="ECO:0008006" key="5">
    <source>
        <dbReference type="Google" id="ProtNLM"/>
    </source>
</evidence>
<evidence type="ECO:0000313" key="3">
    <source>
        <dbReference type="EMBL" id="MBO0934915.1"/>
    </source>
</evidence>
<sequence>MKLPFLGLFLAFCMIRNTHAQSDTDELLGAPNAKSYIQLWPDFDKKTFLYSLDRDVTRKQYKLLSSCPTVGVPRRQREVALTIRFYNPLQYSIRTTDTLLLDPSFVAISQFASSLTNFIRQLPTIPESPKAANSGTNKLDKSANDPLPLTTETELNSFTVKAAGLFSPESVSITNTKAKSPVDTSLMKSMVITKVKSETLATKTLDIVTNLINDLAFSDLAEWKYAFMQGRLSCIDTATVLIRR</sequence>
<feature type="chain" id="PRO_5036944609" description="DUF4476 domain-containing protein" evidence="2">
    <location>
        <begin position="21"/>
        <end position="244"/>
    </location>
</feature>
<protein>
    <recommendedName>
        <fullName evidence="5">DUF4476 domain-containing protein</fullName>
    </recommendedName>
</protein>
<keyword evidence="2" id="KW-0732">Signal</keyword>
<name>A0A939K413_9BACT</name>
<feature type="region of interest" description="Disordered" evidence="1">
    <location>
        <begin position="126"/>
        <end position="145"/>
    </location>
</feature>
<keyword evidence="4" id="KW-1185">Reference proteome</keyword>